<dbReference type="AlphaFoldDB" id="A0A1W1Y382"/>
<accession>A0A1W1Y382</accession>
<reference evidence="1 2" key="1">
    <citation type="submission" date="2017-04" db="EMBL/GenBank/DDBJ databases">
        <authorList>
            <person name="Afonso C.L."/>
            <person name="Miller P.J."/>
            <person name="Scott M.A."/>
            <person name="Spackman E."/>
            <person name="Goraichik I."/>
            <person name="Dimitrov K.M."/>
            <person name="Suarez D.L."/>
            <person name="Swayne D.E."/>
        </authorList>
    </citation>
    <scope>NUCLEOTIDE SEQUENCE [LARGE SCALE GENOMIC DNA]</scope>
    <source>
        <strain evidence="1 2">VK13</strain>
    </source>
</reference>
<dbReference type="PANTHER" id="PTHR42905:SF5">
    <property type="entry name" value="CARBOXYVINYL-CARBOXYPHOSPHONATE PHOSPHORYLMUTASE, CHLOROPLASTIC"/>
    <property type="match status" value="1"/>
</dbReference>
<dbReference type="RefSeq" id="WP_084282012.1">
    <property type="nucleotide sequence ID" value="NZ_FWXJ01000001.1"/>
</dbReference>
<dbReference type="GO" id="GO:0016833">
    <property type="term" value="F:oxo-acid-lyase activity"/>
    <property type="evidence" value="ECO:0007669"/>
    <property type="project" value="UniProtKB-ARBA"/>
</dbReference>
<dbReference type="InterPro" id="IPR039556">
    <property type="entry name" value="ICL/PEPM"/>
</dbReference>
<dbReference type="Proteomes" id="UP000192708">
    <property type="component" value="Unassembled WGS sequence"/>
</dbReference>
<dbReference type="PANTHER" id="PTHR42905">
    <property type="entry name" value="PHOSPHOENOLPYRUVATE CARBOXYLASE"/>
    <property type="match status" value="1"/>
</dbReference>
<dbReference type="Pfam" id="PF13714">
    <property type="entry name" value="PEP_mutase"/>
    <property type="match status" value="1"/>
</dbReference>
<dbReference type="Gene3D" id="3.20.20.60">
    <property type="entry name" value="Phosphoenolpyruvate-binding domains"/>
    <property type="match status" value="1"/>
</dbReference>
<dbReference type="OrthoDB" id="9771433at2"/>
<evidence type="ECO:0000313" key="1">
    <source>
        <dbReference type="EMBL" id="SMC30595.1"/>
    </source>
</evidence>
<keyword evidence="1" id="KW-0456">Lyase</keyword>
<name>A0A1W1Y382_9BURK</name>
<gene>
    <name evidence="1" type="ORF">SAMN06296008_101220</name>
</gene>
<proteinExistence type="predicted"/>
<dbReference type="EMBL" id="FWXJ01000001">
    <property type="protein sequence ID" value="SMC30595.1"/>
    <property type="molecule type" value="Genomic_DNA"/>
</dbReference>
<dbReference type="STRING" id="1938817.SAMN06296008_101220"/>
<dbReference type="SUPFAM" id="SSF51621">
    <property type="entry name" value="Phosphoenolpyruvate/pyruvate domain"/>
    <property type="match status" value="1"/>
</dbReference>
<keyword evidence="2" id="KW-1185">Reference proteome</keyword>
<evidence type="ECO:0000313" key="2">
    <source>
        <dbReference type="Proteomes" id="UP000192708"/>
    </source>
</evidence>
<dbReference type="InterPro" id="IPR040442">
    <property type="entry name" value="Pyrv_kinase-like_dom_sf"/>
</dbReference>
<dbReference type="CDD" id="cd00377">
    <property type="entry name" value="ICL_PEPM"/>
    <property type="match status" value="1"/>
</dbReference>
<dbReference type="InterPro" id="IPR015813">
    <property type="entry name" value="Pyrv/PenolPyrv_kinase-like_dom"/>
</dbReference>
<sequence>MTKNSAHQKRQALRHLMTQQETLIAPGIYDGYGAKLVENAGFAAVYMTGNGVSASLLGKPDIGQVDLTLMTDHARRVAHSINVPLICDADTGYGGVFNIQRTIEEFEASGVSGIHIEDQTFPKRCAQFEGARTVLERPAAISQIQAAVASRVDSSFMIIARTDCAESLGLDEAILRAKIFIAEGADAVFVELKPHPDTLAKISRIKAEVNATCLYNLDVGGPISQLKASEMKSLGIDIGIRPGLARGVFGFAMSQALNSLKVHENLQEMQSQIWSGKQYNTALGLAELEEWEKKFS</sequence>
<organism evidence="1 2">
    <name type="scientific">Polynucleobacter kasalickyi</name>
    <dbReference type="NCBI Taxonomy" id="1938817"/>
    <lineage>
        <taxon>Bacteria</taxon>
        <taxon>Pseudomonadati</taxon>
        <taxon>Pseudomonadota</taxon>
        <taxon>Betaproteobacteria</taxon>
        <taxon>Burkholderiales</taxon>
        <taxon>Burkholderiaceae</taxon>
        <taxon>Polynucleobacter</taxon>
    </lineage>
</organism>
<protein>
    <submittedName>
        <fullName evidence="1">2-Methylisocitrate lyase, PEP mutase family</fullName>
    </submittedName>
</protein>